<organism evidence="3 4">
    <name type="scientific">Porphyromonas levii</name>
    <dbReference type="NCBI Taxonomy" id="28114"/>
    <lineage>
        <taxon>Bacteria</taxon>
        <taxon>Pseudomonadati</taxon>
        <taxon>Bacteroidota</taxon>
        <taxon>Bacteroidia</taxon>
        <taxon>Bacteroidales</taxon>
        <taxon>Porphyromonadaceae</taxon>
        <taxon>Porphyromonas</taxon>
    </lineage>
</organism>
<sequence>MIYRFVMVSDEAPDFLREVRIDGTATFRELQDAILDAVGFSHDQITSFFISDKSWKPKQEILLMDMGLHGTDEEYYLMDDTYLDDFLEDAGDRLLFQFDQLGDRYFYIELKEVILGEQLSKPQCTRKKGDAPKQLSDVMEILEAPAKPKKPAKAPAPTKDDDDIDEFGSDDFDINELDIEGFDISEDSLD</sequence>
<dbReference type="RefSeq" id="WP_134849608.1">
    <property type="nucleotide sequence ID" value="NZ_CP197400.1"/>
</dbReference>
<name>A0A4Y8WP33_9PORP</name>
<feature type="compositionally biased region" description="Acidic residues" evidence="1">
    <location>
        <begin position="160"/>
        <end position="190"/>
    </location>
</feature>
<dbReference type="InterPro" id="IPR024047">
    <property type="entry name" value="MM3350-like_sf"/>
</dbReference>
<protein>
    <recommendedName>
        <fullName evidence="2">Plasmid pRiA4b Orf3-like domain-containing protein</fullName>
    </recommendedName>
</protein>
<gene>
    <name evidence="3" type="ORF">E4P47_06795</name>
</gene>
<feature type="region of interest" description="Disordered" evidence="1">
    <location>
        <begin position="141"/>
        <end position="190"/>
    </location>
</feature>
<evidence type="ECO:0000259" key="2">
    <source>
        <dbReference type="Pfam" id="PF07929"/>
    </source>
</evidence>
<evidence type="ECO:0000256" key="1">
    <source>
        <dbReference type="SAM" id="MobiDB-lite"/>
    </source>
</evidence>
<feature type="domain" description="Plasmid pRiA4b Orf3-like" evidence="2">
    <location>
        <begin position="6"/>
        <end position="179"/>
    </location>
</feature>
<dbReference type="EMBL" id="SPNC01000103">
    <property type="protein sequence ID" value="TFH94598.1"/>
    <property type="molecule type" value="Genomic_DNA"/>
</dbReference>
<accession>A0A4Y8WP33</accession>
<evidence type="ECO:0000313" key="3">
    <source>
        <dbReference type="EMBL" id="TFH94598.1"/>
    </source>
</evidence>
<dbReference type="InterPro" id="IPR012912">
    <property type="entry name" value="Plasmid_pRiA4b_Orf3-like"/>
</dbReference>
<dbReference type="SUPFAM" id="SSF159941">
    <property type="entry name" value="MM3350-like"/>
    <property type="match status" value="1"/>
</dbReference>
<dbReference type="Proteomes" id="UP000297225">
    <property type="component" value="Unassembled WGS sequence"/>
</dbReference>
<comment type="caution">
    <text evidence="3">The sequence shown here is derived from an EMBL/GenBank/DDBJ whole genome shotgun (WGS) entry which is preliminary data.</text>
</comment>
<dbReference type="OrthoDB" id="666725at2"/>
<reference evidence="3 4" key="1">
    <citation type="submission" date="2019-03" db="EMBL/GenBank/DDBJ databases">
        <title>Porphyromonas levii Isolated from the Uterus of Dairy Cows.</title>
        <authorList>
            <person name="Francis A.M."/>
        </authorList>
    </citation>
    <scope>NUCLEOTIDE SEQUENCE [LARGE SCALE GENOMIC DNA]</scope>
    <source>
        <strain evidence="3 4">AF5678</strain>
    </source>
</reference>
<proteinExistence type="predicted"/>
<evidence type="ECO:0000313" key="4">
    <source>
        <dbReference type="Proteomes" id="UP000297225"/>
    </source>
</evidence>
<dbReference type="Pfam" id="PF07929">
    <property type="entry name" value="PRiA4_ORF3"/>
    <property type="match status" value="1"/>
</dbReference>
<keyword evidence="4" id="KW-1185">Reference proteome</keyword>
<dbReference type="AlphaFoldDB" id="A0A4Y8WP33"/>
<dbReference type="STRING" id="1122973.GCA_000379925_01399"/>
<dbReference type="Gene3D" id="3.10.290.30">
    <property type="entry name" value="MM3350-like"/>
    <property type="match status" value="1"/>
</dbReference>